<dbReference type="Pfam" id="PF18759">
    <property type="entry name" value="Plavaka"/>
    <property type="match status" value="1"/>
</dbReference>
<name>A0ABQ0KXF0_MYCCL</name>
<feature type="compositionally biased region" description="Pro residues" evidence="1">
    <location>
        <begin position="113"/>
        <end position="132"/>
    </location>
</feature>
<feature type="compositionally biased region" description="Polar residues" evidence="1">
    <location>
        <begin position="1249"/>
        <end position="1263"/>
    </location>
</feature>
<evidence type="ECO:0008006" key="4">
    <source>
        <dbReference type="Google" id="ProtNLM"/>
    </source>
</evidence>
<dbReference type="EMBL" id="DF839097">
    <property type="protein sequence ID" value="GAT43510.1"/>
    <property type="molecule type" value="Genomic_DNA"/>
</dbReference>
<feature type="region of interest" description="Disordered" evidence="1">
    <location>
        <begin position="1238"/>
        <end position="1334"/>
    </location>
</feature>
<feature type="region of interest" description="Disordered" evidence="1">
    <location>
        <begin position="747"/>
        <end position="811"/>
    </location>
</feature>
<evidence type="ECO:0000256" key="1">
    <source>
        <dbReference type="SAM" id="MobiDB-lite"/>
    </source>
</evidence>
<protein>
    <recommendedName>
        <fullName evidence="4">C2H2-type domain-containing protein</fullName>
    </recommendedName>
</protein>
<feature type="compositionally biased region" description="Polar residues" evidence="1">
    <location>
        <begin position="794"/>
        <end position="811"/>
    </location>
</feature>
<dbReference type="Proteomes" id="UP000815677">
    <property type="component" value="Unassembled WGS sequence"/>
</dbReference>
<accession>A0ABQ0KXF0</accession>
<feature type="compositionally biased region" description="Acidic residues" evidence="1">
    <location>
        <begin position="1289"/>
        <end position="1299"/>
    </location>
</feature>
<dbReference type="InterPro" id="IPR041078">
    <property type="entry name" value="Plavaka"/>
</dbReference>
<reference evidence="2" key="1">
    <citation type="submission" date="2014-09" db="EMBL/GenBank/DDBJ databases">
        <title>Genome sequence of the luminous mushroom Mycena chlorophos for searching fungal bioluminescence genes.</title>
        <authorList>
            <person name="Tanaka Y."/>
            <person name="Kasuga D."/>
            <person name="Oba Y."/>
            <person name="Hase S."/>
            <person name="Sato K."/>
            <person name="Oba Y."/>
            <person name="Sakakibara Y."/>
        </authorList>
    </citation>
    <scope>NUCLEOTIDE SEQUENCE</scope>
</reference>
<organism evidence="2 3">
    <name type="scientific">Mycena chlorophos</name>
    <name type="common">Agaric fungus</name>
    <name type="synonym">Agaricus chlorophos</name>
    <dbReference type="NCBI Taxonomy" id="658473"/>
    <lineage>
        <taxon>Eukaryota</taxon>
        <taxon>Fungi</taxon>
        <taxon>Dikarya</taxon>
        <taxon>Basidiomycota</taxon>
        <taxon>Agaricomycotina</taxon>
        <taxon>Agaricomycetes</taxon>
        <taxon>Agaricomycetidae</taxon>
        <taxon>Agaricales</taxon>
        <taxon>Marasmiineae</taxon>
        <taxon>Mycenaceae</taxon>
        <taxon>Mycena</taxon>
    </lineage>
</organism>
<evidence type="ECO:0000313" key="3">
    <source>
        <dbReference type="Proteomes" id="UP000815677"/>
    </source>
</evidence>
<dbReference type="PANTHER" id="PTHR48125">
    <property type="entry name" value="LP07818P1"/>
    <property type="match status" value="1"/>
</dbReference>
<proteinExistence type="predicted"/>
<feature type="region of interest" description="Disordered" evidence="1">
    <location>
        <begin position="919"/>
        <end position="950"/>
    </location>
</feature>
<sequence length="1334" mass="151091">MAKEKYKCALCDAPLRDLDDHKKRHDRRCRGFKKLHNDAVARISQQLSAQVAPLPLPAPTPIEVDEPVPPPPPEPTHRASGLPNRKRRPPAKLADAAPPPRPRMRGKKAVAPAPAPTPDPDPNPPVGIPEPPQHWVRTPPNAAGLYKVYPRRPTHDPDALIVLRDLYEADAGPNDIPLPQEPWYYPFPNPTVAHLMRYHIEEEHPESIAGFDRLIAVLQNSEAQSDGVVAADIPLPFSTKKFLDELDRKGIEPLGVSDKWMQGTVKLSLPCTGRRQTELAAPTFAVSGIHYRPLLDTMCEVLQGPLFRHFHTTPFSLRFDPTFDWETAETDLPDVLGETMPQELSVYGLPPLAHDHEDVYGEAYTSSAMLDAYSHIPQPPSPQSPDDPVESIVVAFMEWSDATHLAQFGTASLWPGYTFFGNHPKDFRNKPTSNAGFHQAYFSSLPESIRYAYRESYGYEMPDDVFTHLKRDLMHRIWELILSDEFLDAYDNGIKIRCWDGLVRLVFPRFFSYSADYLEKVLLATIKSMGGCPCPRCFIQKKQIAETGTAEHSRLCAKIDLRKRIGGRRQDHRWSIEEELLGPRSRNAFSRLNTAKTPFNFYSMFVPDLLHEVELGVAKAVIIHLIRMLITFKKTDLFDQRFQEIDPFGASTIRRFRRVSDLKHAAARDYEDILQCILPVLEGLFPSHQALVNTLCFELAVWHGLAKLRMHTTSTIRDFRTWTTQLMSTIRRFARETRDVKTYEFTREENRRNKKAARAAAAAAQTGASDVSRSQAIPSRGHEVPVVQPGPLPAQQSNQTVVSPASSGSQLHPTAAASLVNDSGAAASASVVVRTTKLEKPFNPITYKLHSLPDYPDAVVHSGTSDSFSTQTGELAHCLCKYFYRRTNKRNYMHQIAQHEHRRRLMRAMWERRKLIQQSQSRALRTAGGADPVTRDGDGKASTVSTKQRRLTAALHPKSARGYRPYIPPEQHHFISHSNKTHCHLSDFPDDRSSLPADAGSDGRLTSEPLVEDVAWDPAFVGFPRKLLSHFRRRLLDLDDDRDDLLFTDSDLAQVIVEKGLLFTHATMYLNYTTYDLRRDRDSFNLRNRRFFIVHSQDSKDPHRFWYGEIAGIFHANVLLADVPGTNFRRLEFVWVRWMQRDISYRCGFDSKRLPRICYIQHNDPDAFGFLDPADIVRAAHLIPAFHHGRTTEYLPKSVAHRPSHSDEDWKYYYANMVVDRDMLMRYRDNVVGHRRFVPRPAQLDGKENSTLANDDPSQSNSRDGGAQSADGAELAAEESRDVVQAEDKSEDEDGDWCEEAGGSASENEEEDGEDNDGLLDDPAVHSRLGFEAS</sequence>
<gene>
    <name evidence="2" type="ORF">MCHLO_01186</name>
</gene>
<keyword evidence="3" id="KW-1185">Reference proteome</keyword>
<feature type="compositionally biased region" description="Polar residues" evidence="1">
    <location>
        <begin position="766"/>
        <end position="777"/>
    </location>
</feature>
<feature type="region of interest" description="Disordered" evidence="1">
    <location>
        <begin position="54"/>
        <end position="139"/>
    </location>
</feature>
<dbReference type="PANTHER" id="PTHR48125:SF12">
    <property type="entry name" value="AT HOOK TRANSCRIPTION FACTOR FAMILY-RELATED"/>
    <property type="match status" value="1"/>
</dbReference>
<feature type="region of interest" description="Disordered" evidence="1">
    <location>
        <begin position="985"/>
        <end position="1004"/>
    </location>
</feature>
<feature type="compositionally biased region" description="Acidic residues" evidence="1">
    <location>
        <begin position="1307"/>
        <end position="1320"/>
    </location>
</feature>
<evidence type="ECO:0000313" key="2">
    <source>
        <dbReference type="EMBL" id="GAT43510.1"/>
    </source>
</evidence>
<feature type="compositionally biased region" description="Basic and acidic residues" evidence="1">
    <location>
        <begin position="1278"/>
        <end position="1288"/>
    </location>
</feature>